<dbReference type="WBParaSite" id="GPUH_0001109301-mRNA-1">
    <property type="protein sequence ID" value="GPUH_0001109301-mRNA-1"/>
    <property type="gene ID" value="GPUH_0001109301"/>
</dbReference>
<accession>A0A183DQT9</accession>
<keyword evidence="3" id="KW-1185">Reference proteome</keyword>
<dbReference type="Proteomes" id="UP000271098">
    <property type="component" value="Unassembled WGS sequence"/>
</dbReference>
<organism evidence="4">
    <name type="scientific">Gongylonema pulchrum</name>
    <dbReference type="NCBI Taxonomy" id="637853"/>
    <lineage>
        <taxon>Eukaryota</taxon>
        <taxon>Metazoa</taxon>
        <taxon>Ecdysozoa</taxon>
        <taxon>Nematoda</taxon>
        <taxon>Chromadorea</taxon>
        <taxon>Rhabditida</taxon>
        <taxon>Spirurina</taxon>
        <taxon>Spiruromorpha</taxon>
        <taxon>Spiruroidea</taxon>
        <taxon>Gongylonematidae</taxon>
        <taxon>Gongylonema</taxon>
    </lineage>
</organism>
<proteinExistence type="predicted"/>
<reference evidence="2 3" key="2">
    <citation type="submission" date="2018-11" db="EMBL/GenBank/DDBJ databases">
        <authorList>
            <consortium name="Pathogen Informatics"/>
        </authorList>
    </citation>
    <scope>NUCLEOTIDE SEQUENCE [LARGE SCALE GENOMIC DNA]</scope>
</reference>
<dbReference type="EMBL" id="UYRT01078330">
    <property type="protein sequence ID" value="VDN18307.1"/>
    <property type="molecule type" value="Genomic_DNA"/>
</dbReference>
<protein>
    <submittedName>
        <fullName evidence="4">RAB6-interacting golgin</fullName>
    </submittedName>
</protein>
<keyword evidence="1" id="KW-0175">Coiled coil</keyword>
<evidence type="ECO:0000256" key="1">
    <source>
        <dbReference type="SAM" id="Coils"/>
    </source>
</evidence>
<feature type="coiled-coil region" evidence="1">
    <location>
        <begin position="17"/>
        <end position="63"/>
    </location>
</feature>
<evidence type="ECO:0000313" key="3">
    <source>
        <dbReference type="Proteomes" id="UP000271098"/>
    </source>
</evidence>
<gene>
    <name evidence="2" type="ORF">GPUH_LOCUS11080</name>
</gene>
<name>A0A183DQT9_9BILA</name>
<sequence>MVRACFTDCTDAEHTLQLSMQRIKKEYEKDKAKAEKEFEERLSELMETMLQECEEERRKAELESHNSDIASTPVADYPNKKSLRRCTSFFLPKLLGTWASC</sequence>
<reference evidence="4" key="1">
    <citation type="submission" date="2016-06" db="UniProtKB">
        <authorList>
            <consortium name="WormBaseParasite"/>
        </authorList>
    </citation>
    <scope>IDENTIFICATION</scope>
</reference>
<dbReference type="AlphaFoldDB" id="A0A183DQT9"/>
<evidence type="ECO:0000313" key="4">
    <source>
        <dbReference type="WBParaSite" id="GPUH_0001109301-mRNA-1"/>
    </source>
</evidence>
<evidence type="ECO:0000313" key="2">
    <source>
        <dbReference type="EMBL" id="VDN18307.1"/>
    </source>
</evidence>